<proteinExistence type="predicted"/>
<evidence type="ECO:0000256" key="1">
    <source>
        <dbReference type="SAM" id="SignalP"/>
    </source>
</evidence>
<protein>
    <recommendedName>
        <fullName evidence="4">MalT-like TPR region domain-containing protein</fullName>
    </recommendedName>
</protein>
<feature type="chain" id="PRO_5021221057" description="MalT-like TPR region domain-containing protein" evidence="1">
    <location>
        <begin position="19"/>
        <end position="205"/>
    </location>
</feature>
<dbReference type="RefSeq" id="WP_133226485.1">
    <property type="nucleotide sequence ID" value="NZ_SOZE01000002.1"/>
</dbReference>
<dbReference type="Gene3D" id="1.25.40.10">
    <property type="entry name" value="Tetratricopeptide repeat domain"/>
    <property type="match status" value="1"/>
</dbReference>
<dbReference type="Proteomes" id="UP000297540">
    <property type="component" value="Unassembled WGS sequence"/>
</dbReference>
<accession>A0A4Y8SP67</accession>
<dbReference type="InterPro" id="IPR011990">
    <property type="entry name" value="TPR-like_helical_dom_sf"/>
</dbReference>
<dbReference type="EMBL" id="SOZE01000002">
    <property type="protein sequence ID" value="TFF40244.1"/>
    <property type="molecule type" value="Genomic_DNA"/>
</dbReference>
<dbReference type="SUPFAM" id="SSF48452">
    <property type="entry name" value="TPR-like"/>
    <property type="match status" value="1"/>
</dbReference>
<evidence type="ECO:0000313" key="2">
    <source>
        <dbReference type="EMBL" id="TFF40244.1"/>
    </source>
</evidence>
<name>A0A4Y8SP67_9SPHI</name>
<evidence type="ECO:0000313" key="3">
    <source>
        <dbReference type="Proteomes" id="UP000297540"/>
    </source>
</evidence>
<evidence type="ECO:0008006" key="4">
    <source>
        <dbReference type="Google" id="ProtNLM"/>
    </source>
</evidence>
<dbReference type="OrthoDB" id="789253at2"/>
<organism evidence="2 3">
    <name type="scientific">Mucilaginibacter psychrotolerans</name>
    <dbReference type="NCBI Taxonomy" id="1524096"/>
    <lineage>
        <taxon>Bacteria</taxon>
        <taxon>Pseudomonadati</taxon>
        <taxon>Bacteroidota</taxon>
        <taxon>Sphingobacteriia</taxon>
        <taxon>Sphingobacteriales</taxon>
        <taxon>Sphingobacteriaceae</taxon>
        <taxon>Mucilaginibacter</taxon>
    </lineage>
</organism>
<keyword evidence="1" id="KW-0732">Signal</keyword>
<keyword evidence="3" id="KW-1185">Reference proteome</keyword>
<comment type="caution">
    <text evidence="2">The sequence shown here is derived from an EMBL/GenBank/DDBJ whole genome shotgun (WGS) entry which is preliminary data.</text>
</comment>
<gene>
    <name evidence="2" type="ORF">E2R66_03050</name>
</gene>
<feature type="signal peptide" evidence="1">
    <location>
        <begin position="1"/>
        <end position="18"/>
    </location>
</feature>
<reference evidence="2 3" key="1">
    <citation type="journal article" date="2017" name="Int. J. Syst. Evol. Microbiol.">
        <title>Mucilaginibacterpsychrotolerans sp. nov., isolated from peatlands.</title>
        <authorList>
            <person name="Deng Y."/>
            <person name="Shen L."/>
            <person name="Xu B."/>
            <person name="Liu Y."/>
            <person name="Gu Z."/>
            <person name="Liu H."/>
            <person name="Zhou Y."/>
        </authorList>
    </citation>
    <scope>NUCLEOTIDE SEQUENCE [LARGE SCALE GENOMIC DNA]</scope>
    <source>
        <strain evidence="2 3">NH7-4</strain>
    </source>
</reference>
<sequence>MRYLIIVLLCACNLTASAQWWRGDFKKHKRYPLIVQQKTHSVQRLPWFTMAKVALQVKQVQRSAYNLELCEKEVIKAAQHHMRYREYAMASYSFSELAQLYVLENRLSEAKWYYLQSIRLSKIQADDAHTIISLIALAMVKADLGDLPQAQQDLAEARRIAIATGRSAEVQFIDKKIAYVKSNKVWLSKTDLRYAETAQLPGKSK</sequence>
<dbReference type="AlphaFoldDB" id="A0A4Y8SP67"/>